<feature type="transmembrane region" description="Helical" evidence="1">
    <location>
        <begin position="65"/>
        <end position="83"/>
    </location>
</feature>
<organism evidence="2 3">
    <name type="scientific">Acanthosepion pharaonis</name>
    <name type="common">Pharaoh cuttlefish</name>
    <name type="synonym">Sepia pharaonis</name>
    <dbReference type="NCBI Taxonomy" id="158019"/>
    <lineage>
        <taxon>Eukaryota</taxon>
        <taxon>Metazoa</taxon>
        <taxon>Spiralia</taxon>
        <taxon>Lophotrochozoa</taxon>
        <taxon>Mollusca</taxon>
        <taxon>Cephalopoda</taxon>
        <taxon>Coleoidea</taxon>
        <taxon>Decapodiformes</taxon>
        <taxon>Sepiida</taxon>
        <taxon>Sepiina</taxon>
        <taxon>Sepiidae</taxon>
        <taxon>Acanthosepion</taxon>
    </lineage>
</organism>
<comment type="caution">
    <text evidence="2">The sequence shown here is derived from an EMBL/GenBank/DDBJ whole genome shotgun (WGS) entry which is preliminary data.</text>
</comment>
<feature type="transmembrane region" description="Helical" evidence="1">
    <location>
        <begin position="274"/>
        <end position="293"/>
    </location>
</feature>
<feature type="transmembrane region" description="Helical" evidence="1">
    <location>
        <begin position="142"/>
        <end position="161"/>
    </location>
</feature>
<keyword evidence="1" id="KW-1133">Transmembrane helix</keyword>
<dbReference type="Proteomes" id="UP000597762">
    <property type="component" value="Unassembled WGS sequence"/>
</dbReference>
<sequence length="387" mass="46011">MLFYHSFLIFFVLFVLFMSASSVPFDFPFLFFFCLLVYFIFVLSFIPFLFFLILFCRHLIINSNFHFRLVLSFVSNNFHLQYIDLCISPIPFSLLLSFIHFFLSCFFFLQFSSLSHFLFFISFFLACFLFFSPVPFSLSHSFLHFLISFCLAFFLQFFFSLEFSFLHFFLSFFSSSLVSFFLSFFLSFFDSSPFSPTLFSLFFPFFILFLFSKIVVFSKNVFAYSFSTYLPPLASSKAKRGGECVSLSLPIYSLSISKPYVVPPRGDTWQPSTLRTRVIHLLFLFFVFFIFLHRSVFLRYSLFSYDALSFLTILSVFFSPFVYQLFSNRLPLTFSYFKFRFLPYSLSFSSFPFSFLLVYFYFSLSLMNLSLMSFLFNILSSRHFICF</sequence>
<accession>A0A812CME7</accession>
<feature type="transmembrane region" description="Helical" evidence="1">
    <location>
        <begin position="201"/>
        <end position="223"/>
    </location>
</feature>
<feature type="transmembrane region" description="Helical" evidence="1">
    <location>
        <begin position="168"/>
        <end position="189"/>
    </location>
</feature>
<gene>
    <name evidence="2" type="ORF">SPHA_37471</name>
</gene>
<feature type="transmembrane region" description="Helical" evidence="1">
    <location>
        <begin position="341"/>
        <end position="362"/>
    </location>
</feature>
<keyword evidence="1" id="KW-0812">Transmembrane</keyword>
<keyword evidence="3" id="KW-1185">Reference proteome</keyword>
<feature type="transmembrane region" description="Helical" evidence="1">
    <location>
        <begin position="89"/>
        <end position="109"/>
    </location>
</feature>
<keyword evidence="1" id="KW-0472">Membrane</keyword>
<protein>
    <submittedName>
        <fullName evidence="2">Uncharacterized protein</fullName>
    </submittedName>
</protein>
<proteinExistence type="predicted"/>
<feature type="transmembrane region" description="Helical" evidence="1">
    <location>
        <begin position="305"/>
        <end position="326"/>
    </location>
</feature>
<name>A0A812CME7_ACAPH</name>
<evidence type="ECO:0000256" key="1">
    <source>
        <dbReference type="SAM" id="Phobius"/>
    </source>
</evidence>
<feature type="transmembrane region" description="Helical" evidence="1">
    <location>
        <begin position="116"/>
        <end position="136"/>
    </location>
</feature>
<evidence type="ECO:0000313" key="2">
    <source>
        <dbReference type="EMBL" id="CAE1271947.1"/>
    </source>
</evidence>
<dbReference type="EMBL" id="CAHIKZ030001668">
    <property type="protein sequence ID" value="CAE1271947.1"/>
    <property type="molecule type" value="Genomic_DNA"/>
</dbReference>
<feature type="transmembrane region" description="Helical" evidence="1">
    <location>
        <begin position="30"/>
        <end position="53"/>
    </location>
</feature>
<reference evidence="2" key="1">
    <citation type="submission" date="2021-01" db="EMBL/GenBank/DDBJ databases">
        <authorList>
            <person name="Li R."/>
            <person name="Bekaert M."/>
        </authorList>
    </citation>
    <scope>NUCLEOTIDE SEQUENCE</scope>
    <source>
        <strain evidence="2">Farmed</strain>
    </source>
</reference>
<evidence type="ECO:0000313" key="3">
    <source>
        <dbReference type="Proteomes" id="UP000597762"/>
    </source>
</evidence>
<dbReference type="AlphaFoldDB" id="A0A812CME7"/>